<dbReference type="InterPro" id="IPR050553">
    <property type="entry name" value="Thioredoxin_ResA/DsbE_sf"/>
</dbReference>
<dbReference type="Pfam" id="PF08534">
    <property type="entry name" value="Redoxin"/>
    <property type="match status" value="1"/>
</dbReference>
<evidence type="ECO:0000256" key="3">
    <source>
        <dbReference type="ARBA" id="ARBA00023157"/>
    </source>
</evidence>
<comment type="caution">
    <text evidence="7">The sequence shown here is derived from an EMBL/GenBank/DDBJ whole genome shotgun (WGS) entry which is preliminary data.</text>
</comment>
<dbReference type="PROSITE" id="PS51352">
    <property type="entry name" value="THIOREDOXIN_2"/>
    <property type="match status" value="1"/>
</dbReference>
<keyword evidence="4" id="KW-0676">Redox-active center</keyword>
<accession>A0ABT6RED5</accession>
<gene>
    <name evidence="7" type="ORF">QJ048_13685</name>
</gene>
<dbReference type="Proteomes" id="UP001226434">
    <property type="component" value="Unassembled WGS sequence"/>
</dbReference>
<dbReference type="EMBL" id="JASBRG010000007">
    <property type="protein sequence ID" value="MDI3320836.1"/>
    <property type="molecule type" value="Genomic_DNA"/>
</dbReference>
<dbReference type="CDD" id="cd02966">
    <property type="entry name" value="TlpA_like_family"/>
    <property type="match status" value="1"/>
</dbReference>
<dbReference type="InterPro" id="IPR036249">
    <property type="entry name" value="Thioredoxin-like_sf"/>
</dbReference>
<dbReference type="Gene3D" id="3.40.30.10">
    <property type="entry name" value="Glutaredoxin"/>
    <property type="match status" value="1"/>
</dbReference>
<feature type="signal peptide" evidence="5">
    <location>
        <begin position="1"/>
        <end position="23"/>
    </location>
</feature>
<dbReference type="PANTHER" id="PTHR42852:SF6">
    <property type="entry name" value="THIOL:DISULFIDE INTERCHANGE PROTEIN DSBE"/>
    <property type="match status" value="1"/>
</dbReference>
<dbReference type="SUPFAM" id="SSF48452">
    <property type="entry name" value="TPR-like"/>
    <property type="match status" value="1"/>
</dbReference>
<keyword evidence="3" id="KW-1015">Disulfide bond</keyword>
<name>A0ABT6RED5_9BACT</name>
<evidence type="ECO:0000256" key="2">
    <source>
        <dbReference type="ARBA" id="ARBA00022748"/>
    </source>
</evidence>
<reference evidence="7 8" key="1">
    <citation type="submission" date="2023-05" db="EMBL/GenBank/DDBJ databases">
        <title>Genome sequence of Pinibacter sp. MAH-24.</title>
        <authorList>
            <person name="Huq M.A."/>
        </authorList>
    </citation>
    <scope>NUCLEOTIDE SEQUENCE [LARGE SCALE GENOMIC DNA]</scope>
    <source>
        <strain evidence="7 8">MAH-24</strain>
    </source>
</reference>
<feature type="chain" id="PRO_5045448151" evidence="5">
    <location>
        <begin position="24"/>
        <end position="376"/>
    </location>
</feature>
<proteinExistence type="predicted"/>
<feature type="domain" description="Thioredoxin" evidence="6">
    <location>
        <begin position="29"/>
        <end position="183"/>
    </location>
</feature>
<comment type="subcellular location">
    <subcellularLocation>
        <location evidence="1">Cell envelope</location>
    </subcellularLocation>
</comment>
<sequence>MKYALGKLTLLAVLCLLASKMYAQQTATIGLGDKAPELKYGKWLKGTPIKEYQKGRLYLFEFWATWCGPCVGSMPHLSELSKKYKNEITIVGVNIWEGSHSDNSKPYSSYLPKVTKFVNQMGDKLAYNVVMDNDAQFMGNNWMKAAGQGGIPCTFVVRDGQILWIGHPIELDSLIKVILGGQYDVAAARKNFEKKEAESDSLTAPFTALYKAYEDAVKNKEYDKALRLTDSGIATMPTFAGTFGFFKFQVLLDHFSEDSAMAFAKRWQSTKPGYVGSTAAVISRKEGLSKDTYLYAIDLNKQLMVENANMPPSVCYNEMAGAYAHMGDYKLAVETQQQAINSAKQSLKEGKFAGFILQSTVDEYEKTLADYKKHLK</sequence>
<dbReference type="PANTHER" id="PTHR42852">
    <property type="entry name" value="THIOL:DISULFIDE INTERCHANGE PROTEIN DSBE"/>
    <property type="match status" value="1"/>
</dbReference>
<evidence type="ECO:0000256" key="1">
    <source>
        <dbReference type="ARBA" id="ARBA00004196"/>
    </source>
</evidence>
<dbReference type="Gene3D" id="1.25.40.10">
    <property type="entry name" value="Tetratricopeptide repeat domain"/>
    <property type="match status" value="1"/>
</dbReference>
<dbReference type="RefSeq" id="WP_282334938.1">
    <property type="nucleotide sequence ID" value="NZ_JASBRG010000007.1"/>
</dbReference>
<keyword evidence="5" id="KW-0732">Signal</keyword>
<evidence type="ECO:0000313" key="8">
    <source>
        <dbReference type="Proteomes" id="UP001226434"/>
    </source>
</evidence>
<protein>
    <submittedName>
        <fullName evidence="7">TlpA disulfide reductase family protein</fullName>
    </submittedName>
</protein>
<dbReference type="InterPro" id="IPR013740">
    <property type="entry name" value="Redoxin"/>
</dbReference>
<dbReference type="SUPFAM" id="SSF52833">
    <property type="entry name" value="Thioredoxin-like"/>
    <property type="match status" value="1"/>
</dbReference>
<evidence type="ECO:0000256" key="4">
    <source>
        <dbReference type="ARBA" id="ARBA00023284"/>
    </source>
</evidence>
<keyword evidence="2" id="KW-0201">Cytochrome c-type biogenesis</keyword>
<organism evidence="7 8">
    <name type="scientific">Pinibacter soli</name>
    <dbReference type="NCBI Taxonomy" id="3044211"/>
    <lineage>
        <taxon>Bacteria</taxon>
        <taxon>Pseudomonadati</taxon>
        <taxon>Bacteroidota</taxon>
        <taxon>Chitinophagia</taxon>
        <taxon>Chitinophagales</taxon>
        <taxon>Chitinophagaceae</taxon>
        <taxon>Pinibacter</taxon>
    </lineage>
</organism>
<evidence type="ECO:0000259" key="6">
    <source>
        <dbReference type="PROSITE" id="PS51352"/>
    </source>
</evidence>
<evidence type="ECO:0000256" key="5">
    <source>
        <dbReference type="SAM" id="SignalP"/>
    </source>
</evidence>
<keyword evidence="8" id="KW-1185">Reference proteome</keyword>
<evidence type="ECO:0000313" key="7">
    <source>
        <dbReference type="EMBL" id="MDI3320836.1"/>
    </source>
</evidence>
<dbReference type="InterPro" id="IPR013766">
    <property type="entry name" value="Thioredoxin_domain"/>
</dbReference>
<dbReference type="InterPro" id="IPR011990">
    <property type="entry name" value="TPR-like_helical_dom_sf"/>
</dbReference>